<gene>
    <name evidence="1" type="ORF">Adt_42793</name>
</gene>
<dbReference type="Proteomes" id="UP001604336">
    <property type="component" value="Unassembled WGS sequence"/>
</dbReference>
<comment type="caution">
    <text evidence="1">The sequence shown here is derived from an EMBL/GenBank/DDBJ whole genome shotgun (WGS) entry which is preliminary data.</text>
</comment>
<protein>
    <submittedName>
        <fullName evidence="1">Uncharacterized protein</fullName>
    </submittedName>
</protein>
<organism evidence="1 2">
    <name type="scientific">Abeliophyllum distichum</name>
    <dbReference type="NCBI Taxonomy" id="126358"/>
    <lineage>
        <taxon>Eukaryota</taxon>
        <taxon>Viridiplantae</taxon>
        <taxon>Streptophyta</taxon>
        <taxon>Embryophyta</taxon>
        <taxon>Tracheophyta</taxon>
        <taxon>Spermatophyta</taxon>
        <taxon>Magnoliopsida</taxon>
        <taxon>eudicotyledons</taxon>
        <taxon>Gunneridae</taxon>
        <taxon>Pentapetalae</taxon>
        <taxon>asterids</taxon>
        <taxon>lamiids</taxon>
        <taxon>Lamiales</taxon>
        <taxon>Oleaceae</taxon>
        <taxon>Forsythieae</taxon>
        <taxon>Abeliophyllum</taxon>
    </lineage>
</organism>
<keyword evidence="2" id="KW-1185">Reference proteome</keyword>
<sequence>MFEYRKKDEDEDDFGQSITIQFGNLSLVMASNYLLANKFKNKESDVVILKETAEIACVLECGEGTSNRGQVTHEKSEEEGDGMIDIEEEIDLEAERRIMGVLYNNLLRHLYQKSNQIVDLFG</sequence>
<dbReference type="AlphaFoldDB" id="A0ABD1PTM0"/>
<evidence type="ECO:0000313" key="1">
    <source>
        <dbReference type="EMBL" id="KAL2466942.1"/>
    </source>
</evidence>
<dbReference type="EMBL" id="JBFOLK010000013">
    <property type="protein sequence ID" value="KAL2466942.1"/>
    <property type="molecule type" value="Genomic_DNA"/>
</dbReference>
<proteinExistence type="predicted"/>
<reference evidence="2" key="1">
    <citation type="submission" date="2024-07" db="EMBL/GenBank/DDBJ databases">
        <title>Two chromosome-level genome assemblies of Korean endemic species Abeliophyllum distichum and Forsythia ovata (Oleaceae).</title>
        <authorList>
            <person name="Jang H."/>
        </authorList>
    </citation>
    <scope>NUCLEOTIDE SEQUENCE [LARGE SCALE GENOMIC DNA]</scope>
</reference>
<name>A0ABD1PTM0_9LAMI</name>
<evidence type="ECO:0000313" key="2">
    <source>
        <dbReference type="Proteomes" id="UP001604336"/>
    </source>
</evidence>
<accession>A0ABD1PTM0</accession>